<evidence type="ECO:0000256" key="3">
    <source>
        <dbReference type="ARBA" id="ARBA00022729"/>
    </source>
</evidence>
<dbReference type="GO" id="GO:0012505">
    <property type="term" value="C:endomembrane system"/>
    <property type="evidence" value="ECO:0007669"/>
    <property type="project" value="UniProtKB-SubCell"/>
</dbReference>
<keyword evidence="3" id="KW-0732">Signal</keyword>
<dbReference type="InterPro" id="IPR013210">
    <property type="entry name" value="LRR_N_plant-typ"/>
</dbReference>
<accession>A0A7J6HH21</accession>
<comment type="caution">
    <text evidence="9">The sequence shown here is derived from an EMBL/GenBank/DDBJ whole genome shotgun (WGS) entry which is preliminary data.</text>
</comment>
<dbReference type="SUPFAM" id="SSF52058">
    <property type="entry name" value="L domain-like"/>
    <property type="match status" value="1"/>
</dbReference>
<dbReference type="Pfam" id="PF08263">
    <property type="entry name" value="LRRNT_2"/>
    <property type="match status" value="1"/>
</dbReference>
<sequence length="202" mass="22791">MITFQRHPSASWLSAAIVTASTIVESGHRVCWSLNDEGVILLKFRVRINSDPSGFFENWNPNDDDPCFWSGVDCVDGKVHKLSMSNLALEGTLAPELAKLSNLTALVLSKNHFSGSIPKEIGELRELELFDLRDNNFNGTIPAEIGMIQSLKYLFLSDNRFEGSIPLDLGRLNKLSEFEFEDYHQFNDINGIGYNNRKLGHW</sequence>
<dbReference type="EMBL" id="JAATIP010000010">
    <property type="protein sequence ID" value="KAF4394592.1"/>
    <property type="molecule type" value="Genomic_DNA"/>
</dbReference>
<evidence type="ECO:0000313" key="10">
    <source>
        <dbReference type="Proteomes" id="UP000525078"/>
    </source>
</evidence>
<evidence type="ECO:0000256" key="6">
    <source>
        <dbReference type="ARBA" id="ARBA00023136"/>
    </source>
</evidence>
<comment type="subcellular location">
    <subcellularLocation>
        <location evidence="7">Endomembrane system</location>
        <topology evidence="7">Single-pass type I membrane protein</topology>
    </subcellularLocation>
</comment>
<evidence type="ECO:0000259" key="8">
    <source>
        <dbReference type="Pfam" id="PF08263"/>
    </source>
</evidence>
<reference evidence="9 10" key="1">
    <citation type="journal article" date="2020" name="bioRxiv">
        <title>Sequence and annotation of 42 cannabis genomes reveals extensive copy number variation in cannabinoid synthesis and pathogen resistance genes.</title>
        <authorList>
            <person name="Mckernan K.J."/>
            <person name="Helbert Y."/>
            <person name="Kane L.T."/>
            <person name="Ebling H."/>
            <person name="Zhang L."/>
            <person name="Liu B."/>
            <person name="Eaton Z."/>
            <person name="Mclaughlin S."/>
            <person name="Kingan S."/>
            <person name="Baybayan P."/>
            <person name="Concepcion G."/>
            <person name="Jordan M."/>
            <person name="Riva A."/>
            <person name="Barbazuk W."/>
            <person name="Harkins T."/>
        </authorList>
    </citation>
    <scope>NUCLEOTIDE SEQUENCE [LARGE SCALE GENOMIC DNA]</scope>
    <source>
        <strain evidence="10">cv. Jamaican Lion 4</strain>
        <tissue evidence="9">Leaf</tissue>
    </source>
</reference>
<dbReference type="FunFam" id="3.80.10.10:FF:000627">
    <property type="entry name" value="Probable leucine-rich repeat receptor-like protein kinase At2g33170"/>
    <property type="match status" value="1"/>
</dbReference>
<keyword evidence="2" id="KW-0812">Transmembrane</keyword>
<protein>
    <recommendedName>
        <fullName evidence="8">Leucine-rich repeat-containing N-terminal plant-type domain-containing protein</fullName>
    </recommendedName>
</protein>
<keyword evidence="1" id="KW-0433">Leucine-rich repeat</keyword>
<dbReference type="Gene3D" id="3.80.10.10">
    <property type="entry name" value="Ribonuclease Inhibitor"/>
    <property type="match status" value="1"/>
</dbReference>
<evidence type="ECO:0000256" key="7">
    <source>
        <dbReference type="ARBA" id="ARBA00046288"/>
    </source>
</evidence>
<evidence type="ECO:0000256" key="4">
    <source>
        <dbReference type="ARBA" id="ARBA00022737"/>
    </source>
</evidence>
<dbReference type="PANTHER" id="PTHR46084:SF1">
    <property type="entry name" value="PROTEIN MALE DISCOVERER 2"/>
    <property type="match status" value="1"/>
</dbReference>
<keyword evidence="4" id="KW-0677">Repeat</keyword>
<dbReference type="InterPro" id="IPR001611">
    <property type="entry name" value="Leu-rich_rpt"/>
</dbReference>
<dbReference type="Pfam" id="PF00560">
    <property type="entry name" value="LRR_1"/>
    <property type="match status" value="3"/>
</dbReference>
<dbReference type="PANTHER" id="PTHR46084">
    <property type="entry name" value="PROTEIN MALE DISCOVERER 2"/>
    <property type="match status" value="1"/>
</dbReference>
<evidence type="ECO:0000256" key="5">
    <source>
        <dbReference type="ARBA" id="ARBA00022989"/>
    </source>
</evidence>
<gene>
    <name evidence="9" type="ORF">F8388_020417</name>
</gene>
<dbReference type="InterPro" id="IPR032675">
    <property type="entry name" value="LRR_dom_sf"/>
</dbReference>
<organism evidence="9 10">
    <name type="scientific">Cannabis sativa</name>
    <name type="common">Hemp</name>
    <name type="synonym">Marijuana</name>
    <dbReference type="NCBI Taxonomy" id="3483"/>
    <lineage>
        <taxon>Eukaryota</taxon>
        <taxon>Viridiplantae</taxon>
        <taxon>Streptophyta</taxon>
        <taxon>Embryophyta</taxon>
        <taxon>Tracheophyta</taxon>
        <taxon>Spermatophyta</taxon>
        <taxon>Magnoliopsida</taxon>
        <taxon>eudicotyledons</taxon>
        <taxon>Gunneridae</taxon>
        <taxon>Pentapetalae</taxon>
        <taxon>rosids</taxon>
        <taxon>fabids</taxon>
        <taxon>Rosales</taxon>
        <taxon>Cannabaceae</taxon>
        <taxon>Cannabis</taxon>
    </lineage>
</organism>
<feature type="domain" description="Leucine-rich repeat-containing N-terminal plant-type" evidence="8">
    <location>
        <begin position="34"/>
        <end position="74"/>
    </location>
</feature>
<evidence type="ECO:0000256" key="2">
    <source>
        <dbReference type="ARBA" id="ARBA00022692"/>
    </source>
</evidence>
<keyword evidence="5" id="KW-1133">Transmembrane helix</keyword>
<dbReference type="AlphaFoldDB" id="A0A7J6HH21"/>
<dbReference type="Proteomes" id="UP000525078">
    <property type="component" value="Unassembled WGS sequence"/>
</dbReference>
<proteinExistence type="predicted"/>
<evidence type="ECO:0000313" key="9">
    <source>
        <dbReference type="EMBL" id="KAF4394592.1"/>
    </source>
</evidence>
<evidence type="ECO:0000256" key="1">
    <source>
        <dbReference type="ARBA" id="ARBA00022614"/>
    </source>
</evidence>
<keyword evidence="6" id="KW-0472">Membrane</keyword>
<name>A0A7J6HH21_CANSA</name>